<dbReference type="Pfam" id="PF00069">
    <property type="entry name" value="Pkinase"/>
    <property type="match status" value="1"/>
</dbReference>
<evidence type="ECO:0000256" key="3">
    <source>
        <dbReference type="ARBA" id="ARBA00022741"/>
    </source>
</evidence>
<accession>D8U5A8</accession>
<keyword evidence="1" id="KW-0723">Serine/threonine-protein kinase</keyword>
<dbReference type="PANTHER" id="PTHR24353:SF147">
    <property type="entry name" value="CGMP-DEPENDENT SERINE_THREONIN PROTEIN KINASE-RELATED"/>
    <property type="match status" value="1"/>
</dbReference>
<evidence type="ECO:0000256" key="5">
    <source>
        <dbReference type="ARBA" id="ARBA00022840"/>
    </source>
</evidence>
<dbReference type="InParanoid" id="D8U5A8"/>
<evidence type="ECO:0000256" key="2">
    <source>
        <dbReference type="ARBA" id="ARBA00022679"/>
    </source>
</evidence>
<dbReference type="PROSITE" id="PS00108">
    <property type="entry name" value="PROTEIN_KINASE_ST"/>
    <property type="match status" value="1"/>
</dbReference>
<feature type="region of interest" description="Disordered" evidence="6">
    <location>
        <begin position="406"/>
        <end position="425"/>
    </location>
</feature>
<dbReference type="GO" id="GO:0004674">
    <property type="term" value="F:protein serine/threonine kinase activity"/>
    <property type="evidence" value="ECO:0007669"/>
    <property type="project" value="UniProtKB-KW"/>
</dbReference>
<keyword evidence="3" id="KW-0547">Nucleotide-binding</keyword>
<gene>
    <name evidence="8" type="ORF">VOLCADRAFT_118479</name>
</gene>
<dbReference type="InterPro" id="IPR000719">
    <property type="entry name" value="Prot_kinase_dom"/>
</dbReference>
<dbReference type="OrthoDB" id="524546at2759"/>
<dbReference type="SUPFAM" id="SSF56112">
    <property type="entry name" value="Protein kinase-like (PK-like)"/>
    <property type="match status" value="1"/>
</dbReference>
<dbReference type="Gene3D" id="1.10.510.10">
    <property type="entry name" value="Transferase(Phosphotransferase) domain 1"/>
    <property type="match status" value="1"/>
</dbReference>
<feature type="compositionally biased region" description="Basic and acidic residues" evidence="6">
    <location>
        <begin position="406"/>
        <end position="415"/>
    </location>
</feature>
<evidence type="ECO:0000256" key="4">
    <source>
        <dbReference type="ARBA" id="ARBA00022777"/>
    </source>
</evidence>
<evidence type="ECO:0000259" key="7">
    <source>
        <dbReference type="PROSITE" id="PS50011"/>
    </source>
</evidence>
<keyword evidence="4" id="KW-0418">Kinase</keyword>
<dbReference type="SMART" id="SM00220">
    <property type="entry name" value="S_TKc"/>
    <property type="match status" value="1"/>
</dbReference>
<protein>
    <recommendedName>
        <fullName evidence="7">Protein kinase domain-containing protein</fullName>
    </recommendedName>
</protein>
<evidence type="ECO:0000256" key="1">
    <source>
        <dbReference type="ARBA" id="ARBA00022527"/>
    </source>
</evidence>
<dbReference type="GeneID" id="9616950"/>
<dbReference type="InterPro" id="IPR011009">
    <property type="entry name" value="Kinase-like_dom_sf"/>
</dbReference>
<evidence type="ECO:0000313" key="8">
    <source>
        <dbReference type="EMBL" id="EFJ45117.1"/>
    </source>
</evidence>
<dbReference type="EMBL" id="GL378359">
    <property type="protein sequence ID" value="EFJ45117.1"/>
    <property type="molecule type" value="Genomic_DNA"/>
</dbReference>
<proteinExistence type="predicted"/>
<dbReference type="Proteomes" id="UP000001058">
    <property type="component" value="Unassembled WGS sequence"/>
</dbReference>
<dbReference type="PANTHER" id="PTHR24353">
    <property type="entry name" value="CYCLIC NUCLEOTIDE-DEPENDENT PROTEIN KINASE"/>
    <property type="match status" value="1"/>
</dbReference>
<organism evidence="9">
    <name type="scientific">Volvox carteri f. nagariensis</name>
    <dbReference type="NCBI Taxonomy" id="3068"/>
    <lineage>
        <taxon>Eukaryota</taxon>
        <taxon>Viridiplantae</taxon>
        <taxon>Chlorophyta</taxon>
        <taxon>core chlorophytes</taxon>
        <taxon>Chlorophyceae</taxon>
        <taxon>CS clade</taxon>
        <taxon>Chlamydomonadales</taxon>
        <taxon>Volvocaceae</taxon>
        <taxon>Volvox</taxon>
    </lineage>
</organism>
<evidence type="ECO:0000256" key="6">
    <source>
        <dbReference type="SAM" id="MobiDB-lite"/>
    </source>
</evidence>
<dbReference type="Gene3D" id="3.30.200.20">
    <property type="entry name" value="Phosphorylase Kinase, domain 1"/>
    <property type="match status" value="1"/>
</dbReference>
<name>D8U5A8_VOLCA</name>
<keyword evidence="2" id="KW-0808">Transferase</keyword>
<dbReference type="KEGG" id="vcn:VOLCADRAFT_118479"/>
<dbReference type="AlphaFoldDB" id="D8U5A8"/>
<dbReference type="RefSeq" id="XP_002953793.1">
    <property type="nucleotide sequence ID" value="XM_002953747.1"/>
</dbReference>
<evidence type="ECO:0000313" key="9">
    <source>
        <dbReference type="Proteomes" id="UP000001058"/>
    </source>
</evidence>
<dbReference type="InterPro" id="IPR008271">
    <property type="entry name" value="Ser/Thr_kinase_AS"/>
</dbReference>
<sequence>MATVGLVASSSPLALQGLAAVEVCDAGDQSHEQRAIRRSLEDSAKSRRMAVYDGASVSRARVACAADRELLAAAQKTDIRTVKVLGEGAFGIVDLVRVITPAGQLLCVRKKLLKASESNNNDPAREVEALEALRASGFLTQLWSSVMGLYDYTLLLEYCPYGSLEGLLREVSCRRSATGNSCLDFVVVSLLRLERRAGLSEDEARFYTACVLIALEDMHSRGYVHRDVKPSNCMLAESRYLKLGDLGLAKHLGAGSKAHSHAGTPHYMAPEVVHGNKNGYSFSADIWSVGIMLWEMVDGTLPKWAADLLSRLLDKSPRERPTAVDALGHDWFRSLDMAALRAQTLTAPEPAELEAPFRTTVRYHKNRVCSRKLLAAAGAQGQLHHEYGIYLGKGAVLTLTTADEKRDGREADGGHHPAPGDVRRQPPEVRLVHLLNFSRPGLRASELPGVAELPEPVQIEWYDTKRASADVRQLASRVLGPLPPDLVDSLLPLTTDDGAGLTVAAEVASYTFAAWVAGLPLEHPALPAAVAPTTLPPPQTAAGGSCGHAGISPSSSARASAAAATAATAAAAPVSHMRLSVGLRRLFRLFLPSKRNGQGAARVCKEALDGRAEGTQGPAILLEEAWAEFERRVLARDVAVYGTELERRWLAELKLPA</sequence>
<keyword evidence="9" id="KW-1185">Reference proteome</keyword>
<dbReference type="eggNOG" id="KOG0614">
    <property type="taxonomic scope" value="Eukaryota"/>
</dbReference>
<dbReference type="PROSITE" id="PS50011">
    <property type="entry name" value="PROTEIN_KINASE_DOM"/>
    <property type="match status" value="1"/>
</dbReference>
<reference evidence="8 9" key="1">
    <citation type="journal article" date="2010" name="Science">
        <title>Genomic analysis of organismal complexity in the multicellular green alga Volvox carteri.</title>
        <authorList>
            <person name="Prochnik S.E."/>
            <person name="Umen J."/>
            <person name="Nedelcu A.M."/>
            <person name="Hallmann A."/>
            <person name="Miller S.M."/>
            <person name="Nishii I."/>
            <person name="Ferris P."/>
            <person name="Kuo A."/>
            <person name="Mitros T."/>
            <person name="Fritz-Laylin L.K."/>
            <person name="Hellsten U."/>
            <person name="Chapman J."/>
            <person name="Simakov O."/>
            <person name="Rensing S.A."/>
            <person name="Terry A."/>
            <person name="Pangilinan J."/>
            <person name="Kapitonov V."/>
            <person name="Jurka J."/>
            <person name="Salamov A."/>
            <person name="Shapiro H."/>
            <person name="Schmutz J."/>
            <person name="Grimwood J."/>
            <person name="Lindquist E."/>
            <person name="Lucas S."/>
            <person name="Grigoriev I.V."/>
            <person name="Schmitt R."/>
            <person name="Kirk D."/>
            <person name="Rokhsar D.S."/>
        </authorList>
    </citation>
    <scope>NUCLEOTIDE SEQUENCE [LARGE SCALE GENOMIC DNA]</scope>
    <source>
        <strain evidence="9">f. Nagariensis / Eve</strain>
    </source>
</reference>
<dbReference type="STRING" id="3068.D8U5A8"/>
<feature type="domain" description="Protein kinase" evidence="7">
    <location>
        <begin position="79"/>
        <end position="332"/>
    </location>
</feature>
<dbReference type="GO" id="GO:0005524">
    <property type="term" value="F:ATP binding"/>
    <property type="evidence" value="ECO:0007669"/>
    <property type="project" value="UniProtKB-KW"/>
</dbReference>
<keyword evidence="5" id="KW-0067">ATP-binding</keyword>